<keyword evidence="7" id="KW-1185">Reference proteome</keyword>
<dbReference type="PROSITE" id="PS01108">
    <property type="entry name" value="RIBOSOMAL_L24"/>
    <property type="match status" value="1"/>
</dbReference>
<dbReference type="InterPro" id="IPR005825">
    <property type="entry name" value="Ribosomal_uL24_CS"/>
</dbReference>
<comment type="similarity">
    <text evidence="1">Belongs to the universal ribosomal protein uL24 family.</text>
</comment>
<dbReference type="Gene3D" id="2.30.30.30">
    <property type="match status" value="1"/>
</dbReference>
<evidence type="ECO:0000256" key="4">
    <source>
        <dbReference type="SAM" id="MobiDB-lite"/>
    </source>
</evidence>
<evidence type="ECO:0000313" key="6">
    <source>
        <dbReference type="EMBL" id="RAL64467.1"/>
    </source>
</evidence>
<dbReference type="GO" id="GO:0005840">
    <property type="term" value="C:ribosome"/>
    <property type="evidence" value="ECO:0007669"/>
    <property type="project" value="UniProtKB-KW"/>
</dbReference>
<dbReference type="AlphaFoldDB" id="A0A395IW00"/>
<evidence type="ECO:0000256" key="3">
    <source>
        <dbReference type="ARBA" id="ARBA00023274"/>
    </source>
</evidence>
<gene>
    <name evidence="6" type="ORF">DID88_001943</name>
</gene>
<evidence type="ECO:0000313" key="7">
    <source>
        <dbReference type="Proteomes" id="UP000249056"/>
    </source>
</evidence>
<feature type="domain" description="KOW" evidence="5">
    <location>
        <begin position="32"/>
        <end position="59"/>
    </location>
</feature>
<accession>A0A395IW00</accession>
<proteinExistence type="inferred from homology"/>
<dbReference type="GO" id="GO:1990904">
    <property type="term" value="C:ribonucleoprotein complex"/>
    <property type="evidence" value="ECO:0007669"/>
    <property type="project" value="UniProtKB-KW"/>
</dbReference>
<dbReference type="PANTHER" id="PTHR12903">
    <property type="entry name" value="MITOCHONDRIAL RIBOSOMAL PROTEIN L24"/>
    <property type="match status" value="1"/>
</dbReference>
<dbReference type="EMBL" id="QKRW01000014">
    <property type="protein sequence ID" value="RAL64467.1"/>
    <property type="molecule type" value="Genomic_DNA"/>
</dbReference>
<reference evidence="6 7" key="1">
    <citation type="submission" date="2018-06" db="EMBL/GenBank/DDBJ databases">
        <title>Genome Sequence of the Brown Rot Fungal Pathogen Monilinia fructigena.</title>
        <authorList>
            <person name="Landi L."/>
            <person name="De Miccolis Angelini R.M."/>
            <person name="Pollastro S."/>
            <person name="Abate D."/>
            <person name="Faretra F."/>
            <person name="Romanazzi G."/>
        </authorList>
    </citation>
    <scope>NUCLEOTIDE SEQUENCE [LARGE SCALE GENOMIC DNA]</scope>
    <source>
        <strain evidence="6 7">Mfrg269</strain>
    </source>
</reference>
<keyword evidence="2" id="KW-0689">Ribosomal protein</keyword>
<dbReference type="InterPro" id="IPR041988">
    <property type="entry name" value="Ribosomal_uL24_KOW"/>
</dbReference>
<feature type="region of interest" description="Disordered" evidence="4">
    <location>
        <begin position="1"/>
        <end position="30"/>
    </location>
</feature>
<comment type="caution">
    <text evidence="6">The sequence shown here is derived from an EMBL/GenBank/DDBJ whole genome shotgun (WGS) entry which is preliminary data.</text>
</comment>
<protein>
    <recommendedName>
        <fullName evidence="5">KOW domain-containing protein</fullName>
    </recommendedName>
</protein>
<name>A0A395IW00_9HELO</name>
<organism evidence="6 7">
    <name type="scientific">Monilinia fructigena</name>
    <dbReference type="NCBI Taxonomy" id="38457"/>
    <lineage>
        <taxon>Eukaryota</taxon>
        <taxon>Fungi</taxon>
        <taxon>Dikarya</taxon>
        <taxon>Ascomycota</taxon>
        <taxon>Pezizomycotina</taxon>
        <taxon>Leotiomycetes</taxon>
        <taxon>Helotiales</taxon>
        <taxon>Sclerotiniaceae</taxon>
        <taxon>Monilinia</taxon>
    </lineage>
</organism>
<sequence>MEVSRHNSWSSQNEEARCIEDTGSMGRGKHLNIREGDRVVVVEGRDKGKIGQVQKIDKQRAEVTCEGLNLIDVAIPEWMLGEADQDSRPTRSIPQGISLKSVKLVFPYTDPQPVSPAT</sequence>
<dbReference type="InterPro" id="IPR005824">
    <property type="entry name" value="KOW"/>
</dbReference>
<evidence type="ECO:0000256" key="2">
    <source>
        <dbReference type="ARBA" id="ARBA00022980"/>
    </source>
</evidence>
<dbReference type="InterPro" id="IPR008991">
    <property type="entry name" value="Translation_prot_SH3-like_sf"/>
</dbReference>
<dbReference type="InterPro" id="IPR003256">
    <property type="entry name" value="Ribosomal_uL24"/>
</dbReference>
<dbReference type="SUPFAM" id="SSF50104">
    <property type="entry name" value="Translation proteins SH3-like domain"/>
    <property type="match status" value="1"/>
</dbReference>
<dbReference type="GO" id="GO:0003735">
    <property type="term" value="F:structural constituent of ribosome"/>
    <property type="evidence" value="ECO:0007669"/>
    <property type="project" value="InterPro"/>
</dbReference>
<dbReference type="Pfam" id="PF22682">
    <property type="entry name" value="Ribosomal_uL24m-like"/>
    <property type="match status" value="1"/>
</dbReference>
<dbReference type="Proteomes" id="UP000249056">
    <property type="component" value="Unassembled WGS sequence"/>
</dbReference>
<dbReference type="SMART" id="SM00739">
    <property type="entry name" value="KOW"/>
    <property type="match status" value="1"/>
</dbReference>
<feature type="compositionally biased region" description="Polar residues" evidence="4">
    <location>
        <begin position="1"/>
        <end position="13"/>
    </location>
</feature>
<dbReference type="CDD" id="cd06089">
    <property type="entry name" value="KOW_RPL26"/>
    <property type="match status" value="1"/>
</dbReference>
<dbReference type="OrthoDB" id="359154at2759"/>
<dbReference type="GO" id="GO:0006412">
    <property type="term" value="P:translation"/>
    <property type="evidence" value="ECO:0007669"/>
    <property type="project" value="InterPro"/>
</dbReference>
<dbReference type="GO" id="GO:0003723">
    <property type="term" value="F:RNA binding"/>
    <property type="evidence" value="ECO:0007669"/>
    <property type="project" value="InterPro"/>
</dbReference>
<evidence type="ECO:0000259" key="5">
    <source>
        <dbReference type="SMART" id="SM00739"/>
    </source>
</evidence>
<dbReference type="InterPro" id="IPR014722">
    <property type="entry name" value="Rib_uL2_dom2"/>
</dbReference>
<keyword evidence="3" id="KW-0687">Ribonucleoprotein</keyword>
<evidence type="ECO:0000256" key="1">
    <source>
        <dbReference type="ARBA" id="ARBA00010618"/>
    </source>
</evidence>